<dbReference type="InterPro" id="IPR025833">
    <property type="entry name" value="GDYXXLXY"/>
</dbReference>
<evidence type="ECO:0000313" key="4">
    <source>
        <dbReference type="Proteomes" id="UP000316882"/>
    </source>
</evidence>
<comment type="caution">
    <text evidence="3">The sequence shown here is derived from an EMBL/GenBank/DDBJ whole genome shotgun (WGS) entry which is preliminary data.</text>
</comment>
<feature type="transmembrane region" description="Helical" evidence="1">
    <location>
        <begin position="216"/>
        <end position="233"/>
    </location>
</feature>
<keyword evidence="1" id="KW-0812">Transmembrane</keyword>
<feature type="transmembrane region" description="Helical" evidence="1">
    <location>
        <begin position="52"/>
        <end position="73"/>
    </location>
</feature>
<keyword evidence="4" id="KW-1185">Reference proteome</keyword>
<keyword evidence="1" id="KW-1133">Transmembrane helix</keyword>
<feature type="transmembrane region" description="Helical" evidence="1">
    <location>
        <begin position="82"/>
        <end position="102"/>
    </location>
</feature>
<dbReference type="STRING" id="54914.AV540_22155"/>
<feature type="transmembrane region" description="Helical" evidence="1">
    <location>
        <begin position="309"/>
        <end position="330"/>
    </location>
</feature>
<dbReference type="RefSeq" id="WP_233454144.1">
    <property type="nucleotide sequence ID" value="NZ_BJMH01000018.1"/>
</dbReference>
<evidence type="ECO:0000313" key="3">
    <source>
        <dbReference type="EMBL" id="GEB34030.1"/>
    </source>
</evidence>
<keyword evidence="1" id="KW-0472">Membrane</keyword>
<feature type="transmembrane region" description="Helical" evidence="1">
    <location>
        <begin position="504"/>
        <end position="522"/>
    </location>
</feature>
<dbReference type="InterPro" id="IPR018677">
    <property type="entry name" value="DUF2157"/>
</dbReference>
<feature type="transmembrane region" description="Helical" evidence="1">
    <location>
        <begin position="473"/>
        <end position="495"/>
    </location>
</feature>
<accession>A0A4Y3PHR2</accession>
<feature type="transmembrane region" description="Helical" evidence="1">
    <location>
        <begin position="21"/>
        <end position="40"/>
    </location>
</feature>
<feature type="transmembrane region" description="Helical" evidence="1">
    <location>
        <begin position="403"/>
        <end position="421"/>
    </location>
</feature>
<feature type="transmembrane region" description="Helical" evidence="1">
    <location>
        <begin position="108"/>
        <end position="126"/>
    </location>
</feature>
<sequence>MEIHESKSEGMVVQMEQRGVQTGYFLAISLLLSALFYFFASNWPMLDRWEKIGVSVTVLVLFYLSSYVTSVLLKRHAFLSNWLLVAGGLAFGLCVALLGQIYNSHADSYMLFVVWLIPNLLFAIFTRYQPFYVISYVLAHLALIFFLEPTVVHVSRESEWWYMIFWLVALGNMVLFWLTSTRKLPSQPIYYLSFLVFSVSLFISSFVEVYDALPEILYLLVGAVLFVTFLKWLPNRGLLIATASMLSLFLLAKFFWYMLEYYSEGFFLVALLAAAGLVWGAVVGINWLRKESAHQKSKWVQFFQEAFTVLVTTIAAFIGAISLTGLLVLVFDDESVLYFIFFLSLLGFLAPVLLLPKMNATVRYTLLTIGYLLGIGSSLFLEGYYWVVFLAVLLYVWKAVAGIPARLLTQLAFLLVLYFKLTNNMFMQDTTVLLILFVFQMGMYYVRSLPAVLRNSSLVYGLLSLLALTELHFESFAVNLLIQAGFFVFTTYLLYQTLHRKSKSAFGIVLAFWFAFLLMKYYDLLWSLLHKSLSLLLLSIVFFLVSYWLERRVQSDTPIVSPVFAKRPLILLMIMLLQLVLAGYQVYSSETILSQGTSVKLKLAPVDPRSLLQGDYVRLNYDISTLADEELPSGEKVRVVLRKQEQNVYGYSGYYEKAGVWNKPYTADPSDVVINGKTVGWGQVEYGIESYFVPEGTGLEVQENAKFATIRVGAKGDALLESLSSE</sequence>
<feature type="domain" description="DUF2157" evidence="2">
    <location>
        <begin position="24"/>
        <end position="129"/>
    </location>
</feature>
<gene>
    <name evidence="3" type="ORF">BPA01_36100</name>
</gene>
<proteinExistence type="predicted"/>
<dbReference type="Proteomes" id="UP000316882">
    <property type="component" value="Unassembled WGS sequence"/>
</dbReference>
<name>A0A4Y3PHR2_BREPA</name>
<feature type="transmembrane region" description="Helical" evidence="1">
    <location>
        <begin position="528"/>
        <end position="549"/>
    </location>
</feature>
<protein>
    <recommendedName>
        <fullName evidence="2">DUF2157 domain-containing protein</fullName>
    </recommendedName>
</protein>
<feature type="transmembrane region" description="Helical" evidence="1">
    <location>
        <begin position="265"/>
        <end position="288"/>
    </location>
</feature>
<dbReference type="EMBL" id="BJMH01000018">
    <property type="protein sequence ID" value="GEB34030.1"/>
    <property type="molecule type" value="Genomic_DNA"/>
</dbReference>
<feature type="transmembrane region" description="Helical" evidence="1">
    <location>
        <begin position="160"/>
        <end position="178"/>
    </location>
</feature>
<evidence type="ECO:0000256" key="1">
    <source>
        <dbReference type="SAM" id="Phobius"/>
    </source>
</evidence>
<dbReference type="Pfam" id="PF14345">
    <property type="entry name" value="GDYXXLXY"/>
    <property type="match status" value="1"/>
</dbReference>
<feature type="transmembrane region" description="Helical" evidence="1">
    <location>
        <begin position="433"/>
        <end position="453"/>
    </location>
</feature>
<feature type="transmembrane region" description="Helical" evidence="1">
    <location>
        <begin position="336"/>
        <end position="355"/>
    </location>
</feature>
<dbReference type="Pfam" id="PF09925">
    <property type="entry name" value="DUF2157"/>
    <property type="match status" value="1"/>
</dbReference>
<evidence type="ECO:0000259" key="2">
    <source>
        <dbReference type="Pfam" id="PF09925"/>
    </source>
</evidence>
<reference evidence="3 4" key="1">
    <citation type="submission" date="2019-06" db="EMBL/GenBank/DDBJ databases">
        <title>Whole genome shotgun sequence of Brevibacillus parabrevis NBRC 12334.</title>
        <authorList>
            <person name="Hosoyama A."/>
            <person name="Uohara A."/>
            <person name="Ohji S."/>
            <person name="Ichikawa N."/>
        </authorList>
    </citation>
    <scope>NUCLEOTIDE SEQUENCE [LARGE SCALE GENOMIC DNA]</scope>
    <source>
        <strain evidence="3 4">NBRC 12334</strain>
    </source>
</reference>
<feature type="transmembrane region" description="Helical" evidence="1">
    <location>
        <begin position="133"/>
        <end position="154"/>
    </location>
</feature>
<feature type="transmembrane region" description="Helical" evidence="1">
    <location>
        <begin position="190"/>
        <end position="210"/>
    </location>
</feature>
<feature type="transmembrane region" description="Helical" evidence="1">
    <location>
        <begin position="569"/>
        <end position="587"/>
    </location>
</feature>
<organism evidence="3 4">
    <name type="scientific">Brevibacillus parabrevis</name>
    <dbReference type="NCBI Taxonomy" id="54914"/>
    <lineage>
        <taxon>Bacteria</taxon>
        <taxon>Bacillati</taxon>
        <taxon>Bacillota</taxon>
        <taxon>Bacilli</taxon>
        <taxon>Bacillales</taxon>
        <taxon>Paenibacillaceae</taxon>
        <taxon>Brevibacillus</taxon>
    </lineage>
</organism>
<dbReference type="AlphaFoldDB" id="A0A4Y3PHR2"/>
<feature type="transmembrane region" description="Helical" evidence="1">
    <location>
        <begin position="238"/>
        <end position="259"/>
    </location>
</feature>
<feature type="transmembrane region" description="Helical" evidence="1">
    <location>
        <begin position="367"/>
        <end position="397"/>
    </location>
</feature>